<feature type="domain" description="ThuA-like" evidence="2">
    <location>
        <begin position="54"/>
        <end position="293"/>
    </location>
</feature>
<sequence length="335" mass="35908">MKALTFFAAPALALATLVPAHADATGSVSYPAGKGPGAGKKIVLIAGDEEYRSEDSMPMFAKILSERQGFQCTVLFSTGADGKIDPNAGSNLTNPEALDSADAIVMLIRFRKWPDDAMKHFDAAIKRGVPVVGLRTSTHAFQLPKGSTYETYNSFGKRVLGEQWVSHWGKHKSEATRGVIEAANAKNPVLNGVTDVFGDSDVYEAAPPADATILLRGQVLKGMNPTDEPADYSKKTAKGAEQKINDPMMPVAWTREVKNDAGKTNRILCTTMGAGTDLRSEGLRRLVVNGVFWGLGLKVPDKADVTPVGTYEPLPYGFNGFKKDVMPAAHAPATR</sequence>
<reference evidence="3" key="1">
    <citation type="submission" date="2021-04" db="EMBL/GenBank/DDBJ databases">
        <title>Luteolibacter sp. 32A isolated from the skin of an Anderson's salamander (Ambystoma andersonii).</title>
        <authorList>
            <person name="Spergser J."/>
            <person name="Busse H.-J."/>
        </authorList>
    </citation>
    <scope>NUCLEOTIDE SEQUENCE</scope>
    <source>
        <strain evidence="3">32A</strain>
    </source>
</reference>
<gene>
    <name evidence="3" type="ORF">KBB96_15640</name>
</gene>
<evidence type="ECO:0000256" key="1">
    <source>
        <dbReference type="SAM" id="SignalP"/>
    </source>
</evidence>
<feature type="signal peptide" evidence="1">
    <location>
        <begin position="1"/>
        <end position="22"/>
    </location>
</feature>
<evidence type="ECO:0000313" key="3">
    <source>
        <dbReference type="EMBL" id="QUE50294.1"/>
    </source>
</evidence>
<dbReference type="Gene3D" id="3.40.50.880">
    <property type="match status" value="1"/>
</dbReference>
<proteinExistence type="predicted"/>
<dbReference type="AlphaFoldDB" id="A0A975IYM4"/>
<dbReference type="EMBL" id="CP073100">
    <property type="protein sequence ID" value="QUE50294.1"/>
    <property type="molecule type" value="Genomic_DNA"/>
</dbReference>
<evidence type="ECO:0000313" key="4">
    <source>
        <dbReference type="Proteomes" id="UP000676169"/>
    </source>
</evidence>
<name>A0A975IYM4_9BACT</name>
<accession>A0A975IYM4</accession>
<feature type="chain" id="PRO_5037882961" evidence="1">
    <location>
        <begin position="23"/>
        <end position="335"/>
    </location>
</feature>
<dbReference type="SUPFAM" id="SSF52317">
    <property type="entry name" value="Class I glutamine amidotransferase-like"/>
    <property type="match status" value="1"/>
</dbReference>
<dbReference type="KEGG" id="lamb:KBB96_15640"/>
<protein>
    <submittedName>
        <fullName evidence="3">ThuA domain-containing protein</fullName>
    </submittedName>
</protein>
<dbReference type="Proteomes" id="UP000676169">
    <property type="component" value="Chromosome"/>
</dbReference>
<dbReference type="InterPro" id="IPR029010">
    <property type="entry name" value="ThuA-like"/>
</dbReference>
<keyword evidence="4" id="KW-1185">Reference proteome</keyword>
<evidence type="ECO:0000259" key="2">
    <source>
        <dbReference type="Pfam" id="PF06283"/>
    </source>
</evidence>
<dbReference type="InterPro" id="IPR029062">
    <property type="entry name" value="Class_I_gatase-like"/>
</dbReference>
<organism evidence="3 4">
    <name type="scientific">Luteolibacter ambystomatis</name>
    <dbReference type="NCBI Taxonomy" id="2824561"/>
    <lineage>
        <taxon>Bacteria</taxon>
        <taxon>Pseudomonadati</taxon>
        <taxon>Verrucomicrobiota</taxon>
        <taxon>Verrucomicrobiia</taxon>
        <taxon>Verrucomicrobiales</taxon>
        <taxon>Verrucomicrobiaceae</taxon>
        <taxon>Luteolibacter</taxon>
    </lineage>
</organism>
<keyword evidence="1" id="KW-0732">Signal</keyword>
<dbReference type="Pfam" id="PF06283">
    <property type="entry name" value="ThuA"/>
    <property type="match status" value="1"/>
</dbReference>
<dbReference type="RefSeq" id="WP_211630434.1">
    <property type="nucleotide sequence ID" value="NZ_CP073100.1"/>
</dbReference>